<reference evidence="1 2" key="1">
    <citation type="journal article" date="2019" name="Int. J. Syst. Evol. Microbiol.">
        <title>The Global Catalogue of Microorganisms (GCM) 10K type strain sequencing project: providing services to taxonomists for standard genome sequencing and annotation.</title>
        <authorList>
            <consortium name="The Broad Institute Genomics Platform"/>
            <consortium name="The Broad Institute Genome Sequencing Center for Infectious Disease"/>
            <person name="Wu L."/>
            <person name="Ma J."/>
        </authorList>
    </citation>
    <scope>NUCLEOTIDE SEQUENCE [LARGE SCALE GENOMIC DNA]</scope>
    <source>
        <strain evidence="1 2">CGMCC 1.12554</strain>
    </source>
</reference>
<dbReference type="Gene3D" id="1.10.10.10">
    <property type="entry name" value="Winged helix-like DNA-binding domain superfamily/Winged helix DNA-binding domain"/>
    <property type="match status" value="1"/>
</dbReference>
<comment type="caution">
    <text evidence="1">The sequence shown here is derived from an EMBL/GenBank/DDBJ whole genome shotgun (WGS) entry which is preliminary data.</text>
</comment>
<dbReference type="Proteomes" id="UP001596545">
    <property type="component" value="Unassembled WGS sequence"/>
</dbReference>
<protein>
    <submittedName>
        <fullName evidence="1">ArsR/SmtB family transcription factor</fullName>
    </submittedName>
</protein>
<dbReference type="CDD" id="cd00090">
    <property type="entry name" value="HTH_ARSR"/>
    <property type="match status" value="1"/>
</dbReference>
<dbReference type="InterPro" id="IPR011991">
    <property type="entry name" value="ArsR-like_HTH"/>
</dbReference>
<accession>A0ABD6AFD5</accession>
<keyword evidence="2" id="KW-1185">Reference proteome</keyword>
<organism evidence="1 2">
    <name type="scientific">Halorubrum rutilum</name>
    <dbReference type="NCBI Taxonomy" id="1364933"/>
    <lineage>
        <taxon>Archaea</taxon>
        <taxon>Methanobacteriati</taxon>
        <taxon>Methanobacteriota</taxon>
        <taxon>Stenosarchaea group</taxon>
        <taxon>Halobacteria</taxon>
        <taxon>Halobacteriales</taxon>
        <taxon>Haloferacaceae</taxon>
        <taxon>Halorubrum</taxon>
    </lineage>
</organism>
<evidence type="ECO:0000313" key="1">
    <source>
        <dbReference type="EMBL" id="MFC7322971.1"/>
    </source>
</evidence>
<dbReference type="RefSeq" id="WP_256407901.1">
    <property type="nucleotide sequence ID" value="NZ_JANHDN010000002.1"/>
</dbReference>
<dbReference type="SUPFAM" id="SSF46785">
    <property type="entry name" value="Winged helix' DNA-binding domain"/>
    <property type="match status" value="1"/>
</dbReference>
<dbReference type="InterPro" id="IPR036390">
    <property type="entry name" value="WH_DNA-bd_sf"/>
</dbReference>
<name>A0ABD6AFD5_9EURY</name>
<gene>
    <name evidence="1" type="ORF">ACFQMF_00085</name>
</gene>
<evidence type="ECO:0000313" key="2">
    <source>
        <dbReference type="Proteomes" id="UP001596545"/>
    </source>
</evidence>
<sequence>MASAFPHQPTVDHAPREETDVVIGRDEPTDALRALSCDTAQRVLAALTDEPGTASDVAADVDASLQNVTYHLDRLCEAELIAPVKTWYSEKGTEMTVYAPTTERLVVRFGGSSDDSSTERDGS</sequence>
<dbReference type="Pfam" id="PF12840">
    <property type="entry name" value="HTH_20"/>
    <property type="match status" value="1"/>
</dbReference>
<dbReference type="EMBL" id="JBHTBL010000001">
    <property type="protein sequence ID" value="MFC7322971.1"/>
    <property type="molecule type" value="Genomic_DNA"/>
</dbReference>
<dbReference type="InterPro" id="IPR036388">
    <property type="entry name" value="WH-like_DNA-bd_sf"/>
</dbReference>
<dbReference type="AlphaFoldDB" id="A0ABD6AFD5"/>
<proteinExistence type="predicted"/>